<keyword evidence="3" id="KW-1185">Reference proteome</keyword>
<feature type="domain" description="Transglycosylase SLT" evidence="1">
    <location>
        <begin position="24"/>
        <end position="142"/>
    </location>
</feature>
<dbReference type="InterPro" id="IPR008258">
    <property type="entry name" value="Transglycosylase_SLT_dom_1"/>
</dbReference>
<evidence type="ECO:0000259" key="1">
    <source>
        <dbReference type="Pfam" id="PF01464"/>
    </source>
</evidence>
<dbReference type="KEGG" id="fsm:CCS41_14395"/>
<sequence length="168" mass="18803">MKLPFSLLLLIMILFTPFSGKAFCFLAAGKMYQIDPLLLIAIAEVESSMNPKAIGLNKKNGVVKTEDIGLMQINSSWLPQLSHSFGITRKTLLNNACQNLYVGAYILAKNLSRHGVNWTSVGAYNAGFKQGNEKNRLKYAKKVYRKYRDLLSGNREVIIERASRGECI</sequence>
<protein>
    <submittedName>
        <fullName evidence="2">Lytic transglycosylase</fullName>
    </submittedName>
</protein>
<dbReference type="OrthoDB" id="9808681at2"/>
<dbReference type="SUPFAM" id="SSF53955">
    <property type="entry name" value="Lysozyme-like"/>
    <property type="match status" value="1"/>
</dbReference>
<dbReference type="InterPro" id="IPR023346">
    <property type="entry name" value="Lysozyme-like_dom_sf"/>
</dbReference>
<accession>A0A2U8I911</accession>
<keyword evidence="2" id="KW-0614">Plasmid</keyword>
<proteinExistence type="predicted"/>
<gene>
    <name evidence="2" type="ORF">CCS41_14395</name>
</gene>
<evidence type="ECO:0000313" key="3">
    <source>
        <dbReference type="Proteomes" id="UP000261875"/>
    </source>
</evidence>
<dbReference type="RefSeq" id="WP_119797913.1">
    <property type="nucleotide sequence ID" value="NZ_CP021661.1"/>
</dbReference>
<organism evidence="2 3">
    <name type="scientific">Candidatus Fukatsuia symbiotica</name>
    <dbReference type="NCBI Taxonomy" id="1878942"/>
    <lineage>
        <taxon>Bacteria</taxon>
        <taxon>Pseudomonadati</taxon>
        <taxon>Pseudomonadota</taxon>
        <taxon>Gammaproteobacteria</taxon>
        <taxon>Enterobacterales</taxon>
        <taxon>Yersiniaceae</taxon>
        <taxon>Candidatus Fukatsuia</taxon>
    </lineage>
</organism>
<dbReference type="CDD" id="cd13400">
    <property type="entry name" value="LT_IagB-like"/>
    <property type="match status" value="1"/>
</dbReference>
<dbReference type="Proteomes" id="UP000261875">
    <property type="component" value="Plasmid p5D_Fsymbiotica-2"/>
</dbReference>
<dbReference type="Pfam" id="PF01464">
    <property type="entry name" value="SLT"/>
    <property type="match status" value="1"/>
</dbReference>
<name>A0A2U8I911_9GAMM</name>
<dbReference type="Gene3D" id="1.10.530.10">
    <property type="match status" value="1"/>
</dbReference>
<reference evidence="2 3" key="1">
    <citation type="submission" date="2017-05" db="EMBL/GenBank/DDBJ databases">
        <title>Genome sequence of Candidatus Fukatsuia symbiotica and Candidatus Hamiltonella defensa from Acyrthosiphon pisum strain 5D.</title>
        <authorList>
            <person name="Patel V.A."/>
            <person name="Chevignon G."/>
            <person name="Russell J.A."/>
            <person name="Oliver K.M."/>
        </authorList>
    </citation>
    <scope>NUCLEOTIDE SEQUENCE [LARGE SCALE GENOMIC DNA]</scope>
    <source>
        <strain evidence="2 3">5D</strain>
        <plasmid evidence="2 3">p5D_Fsymbiotica-2</plasmid>
    </source>
</reference>
<evidence type="ECO:0000313" key="2">
    <source>
        <dbReference type="EMBL" id="AWK15607.1"/>
    </source>
</evidence>
<dbReference type="AlphaFoldDB" id="A0A2U8I911"/>
<dbReference type="EMBL" id="CP021661">
    <property type="protein sequence ID" value="AWK15607.1"/>
    <property type="molecule type" value="Genomic_DNA"/>
</dbReference>
<geneLocation type="plasmid" evidence="2 3">
    <name>p5D_Fsymbiotica-2</name>
</geneLocation>